<dbReference type="PANTHER" id="PTHR12056:SF2">
    <property type="entry name" value="GEO11084P1"/>
    <property type="match status" value="1"/>
</dbReference>
<evidence type="ECO:0000313" key="9">
    <source>
        <dbReference type="Proteomes" id="UP000011715"/>
    </source>
</evidence>
<dbReference type="EMBL" id="ADBL01000059">
    <property type="status" value="NOT_ANNOTATED_CDS"/>
    <property type="molecule type" value="Genomic_DNA"/>
</dbReference>
<dbReference type="InterPro" id="IPR039747">
    <property type="entry name" value="RPABC4"/>
</dbReference>
<dbReference type="STRING" id="644358.A0A0C4DKJ1"/>
<evidence type="ECO:0000256" key="1">
    <source>
        <dbReference type="ARBA" id="ARBA00004123"/>
    </source>
</evidence>
<dbReference type="Gene3D" id="2.20.28.30">
    <property type="entry name" value="RNA polymerase ii, chain L"/>
    <property type="match status" value="1"/>
</dbReference>
<reference evidence="8" key="4">
    <citation type="journal article" date="2015" name="G3 (Bethesda)">
        <title>Genome sequences of three phytopathogenic species of the Magnaporthaceae family of fungi.</title>
        <authorList>
            <person name="Okagaki L.H."/>
            <person name="Nunes C.C."/>
            <person name="Sailsbery J."/>
            <person name="Clay B."/>
            <person name="Brown D."/>
            <person name="John T."/>
            <person name="Oh Y."/>
            <person name="Young N."/>
            <person name="Fitzgerald M."/>
            <person name="Haas B.J."/>
            <person name="Zeng Q."/>
            <person name="Young S."/>
            <person name="Adiconis X."/>
            <person name="Fan L."/>
            <person name="Levin J.Z."/>
            <person name="Mitchell T.K."/>
            <person name="Okubara P.A."/>
            <person name="Farman M.L."/>
            <person name="Kohn L.M."/>
            <person name="Birren B."/>
            <person name="Ma L.-J."/>
            <person name="Dean R.A."/>
        </authorList>
    </citation>
    <scope>NUCLEOTIDE SEQUENCE</scope>
    <source>
        <strain evidence="8">ATCC 64411 / 73-15</strain>
    </source>
</reference>
<dbReference type="eggNOG" id="KOG3507">
    <property type="taxonomic scope" value="Eukaryota"/>
</dbReference>
<reference evidence="8" key="5">
    <citation type="submission" date="2015-06" db="UniProtKB">
        <authorList>
            <consortium name="EnsemblFungi"/>
        </authorList>
    </citation>
    <scope>IDENTIFICATION</scope>
    <source>
        <strain evidence="8">ATCC 64411</strain>
    </source>
</reference>
<dbReference type="GO" id="GO:0003899">
    <property type="term" value="F:DNA-directed RNA polymerase activity"/>
    <property type="evidence" value="ECO:0007669"/>
    <property type="project" value="InterPro"/>
</dbReference>
<protein>
    <recommendedName>
        <fullName evidence="10">Metallothionein-I transcription activator</fullName>
    </recommendedName>
</protein>
<keyword evidence="2" id="KW-0479">Metal-binding</keyword>
<dbReference type="Proteomes" id="UP000011715">
    <property type="component" value="Unassembled WGS sequence"/>
</dbReference>
<name>A0A0C4DKJ1_MAGP6</name>
<dbReference type="GO" id="GO:0008270">
    <property type="term" value="F:zinc ion binding"/>
    <property type="evidence" value="ECO:0007669"/>
    <property type="project" value="InterPro"/>
</dbReference>
<dbReference type="VEuPathDB" id="FungiDB:MAPG_00265"/>
<keyword evidence="9" id="KW-1185">Reference proteome</keyword>
<comment type="similarity">
    <text evidence="5">Belongs to the archaeal Rpo12/eukaryotic RPC10 RNA polymerase subunit family.</text>
</comment>
<dbReference type="GO" id="GO:0003677">
    <property type="term" value="F:DNA binding"/>
    <property type="evidence" value="ECO:0007669"/>
    <property type="project" value="InterPro"/>
</dbReference>
<evidence type="ECO:0000256" key="2">
    <source>
        <dbReference type="ARBA" id="ARBA00022723"/>
    </source>
</evidence>
<evidence type="ECO:0000256" key="6">
    <source>
        <dbReference type="SAM" id="MobiDB-lite"/>
    </source>
</evidence>
<evidence type="ECO:0000256" key="4">
    <source>
        <dbReference type="ARBA" id="ARBA00023242"/>
    </source>
</evidence>
<dbReference type="SMART" id="SM00659">
    <property type="entry name" value="RPOLCX"/>
    <property type="match status" value="1"/>
</dbReference>
<dbReference type="EMBL" id="GL876966">
    <property type="protein sequence ID" value="KLU81170.1"/>
    <property type="molecule type" value="Genomic_DNA"/>
</dbReference>
<reference evidence="7" key="1">
    <citation type="submission" date="2010-05" db="EMBL/GenBank/DDBJ databases">
        <title>The Genome Sequence of Magnaporthe poae strain ATCC 64411.</title>
        <authorList>
            <consortium name="The Broad Institute Genome Sequencing Platform"/>
            <consortium name="Broad Institute Genome Sequencing Center for Infectious Disease"/>
            <person name="Ma L.-J."/>
            <person name="Dead R."/>
            <person name="Young S."/>
            <person name="Zeng Q."/>
            <person name="Koehrsen M."/>
            <person name="Alvarado L."/>
            <person name="Berlin A."/>
            <person name="Chapman S.B."/>
            <person name="Chen Z."/>
            <person name="Freedman E."/>
            <person name="Gellesch M."/>
            <person name="Goldberg J."/>
            <person name="Griggs A."/>
            <person name="Gujja S."/>
            <person name="Heilman E.R."/>
            <person name="Heiman D."/>
            <person name="Hepburn T."/>
            <person name="Howarth C."/>
            <person name="Jen D."/>
            <person name="Larson L."/>
            <person name="Mehta T."/>
            <person name="Neiman D."/>
            <person name="Pearson M."/>
            <person name="Roberts A."/>
            <person name="Saif S."/>
            <person name="Shea T."/>
            <person name="Shenoy N."/>
            <person name="Sisk P."/>
            <person name="Stolte C."/>
            <person name="Sykes S."/>
            <person name="Walk T."/>
            <person name="White J."/>
            <person name="Yandava C."/>
            <person name="Haas B."/>
            <person name="Nusbaum C."/>
            <person name="Birren B."/>
        </authorList>
    </citation>
    <scope>NUCLEOTIDE SEQUENCE</scope>
    <source>
        <strain evidence="7">ATCC 64411</strain>
    </source>
</reference>
<evidence type="ECO:0000313" key="7">
    <source>
        <dbReference type="EMBL" id="KLU81170.1"/>
    </source>
</evidence>
<evidence type="ECO:0000256" key="5">
    <source>
        <dbReference type="ARBA" id="ARBA00025770"/>
    </source>
</evidence>
<dbReference type="AlphaFoldDB" id="A0A0C4DKJ1"/>
<evidence type="ECO:0008006" key="10">
    <source>
        <dbReference type="Google" id="ProtNLM"/>
    </source>
</evidence>
<evidence type="ECO:0000256" key="3">
    <source>
        <dbReference type="ARBA" id="ARBA00022833"/>
    </source>
</evidence>
<dbReference type="GO" id="GO:0005665">
    <property type="term" value="C:RNA polymerase II, core complex"/>
    <property type="evidence" value="ECO:0007669"/>
    <property type="project" value="TreeGrafter"/>
</dbReference>
<dbReference type="EnsemblFungi" id="MAPG_00265T0">
    <property type="protein sequence ID" value="MAPG_00265T0"/>
    <property type="gene ID" value="MAPG_00265"/>
</dbReference>
<keyword evidence="4" id="KW-0539">Nucleus</keyword>
<sequence>MSREEYQIPTAPSGSQMGGGGMGMGGGGGSMATQGTPIFYSCGDCGFKFELKRADAIRCTECGCRVLYKNRTTR</sequence>
<feature type="region of interest" description="Disordered" evidence="6">
    <location>
        <begin position="1"/>
        <end position="29"/>
    </location>
</feature>
<proteinExistence type="inferred from homology"/>
<comment type="subcellular location">
    <subcellularLocation>
        <location evidence="1">Nucleus</location>
    </subcellularLocation>
</comment>
<dbReference type="GO" id="GO:0005736">
    <property type="term" value="C:RNA polymerase I complex"/>
    <property type="evidence" value="ECO:0007669"/>
    <property type="project" value="TreeGrafter"/>
</dbReference>
<organism evidence="8 9">
    <name type="scientific">Magnaporthiopsis poae (strain ATCC 64411 / 73-15)</name>
    <name type="common">Kentucky bluegrass fungus</name>
    <name type="synonym">Magnaporthe poae</name>
    <dbReference type="NCBI Taxonomy" id="644358"/>
    <lineage>
        <taxon>Eukaryota</taxon>
        <taxon>Fungi</taxon>
        <taxon>Dikarya</taxon>
        <taxon>Ascomycota</taxon>
        <taxon>Pezizomycotina</taxon>
        <taxon>Sordariomycetes</taxon>
        <taxon>Sordariomycetidae</taxon>
        <taxon>Magnaporthales</taxon>
        <taxon>Magnaporthaceae</taxon>
        <taxon>Magnaporthiopsis</taxon>
    </lineage>
</organism>
<reference evidence="9" key="2">
    <citation type="submission" date="2010-05" db="EMBL/GenBank/DDBJ databases">
        <title>The genome sequence of Magnaporthe poae strain ATCC 64411.</title>
        <authorList>
            <person name="Ma L.-J."/>
            <person name="Dead R."/>
            <person name="Young S."/>
            <person name="Zeng Q."/>
            <person name="Koehrsen M."/>
            <person name="Alvarado L."/>
            <person name="Berlin A."/>
            <person name="Chapman S.B."/>
            <person name="Chen Z."/>
            <person name="Freedman E."/>
            <person name="Gellesch M."/>
            <person name="Goldberg J."/>
            <person name="Griggs A."/>
            <person name="Gujja S."/>
            <person name="Heilman E.R."/>
            <person name="Heiman D."/>
            <person name="Hepburn T."/>
            <person name="Howarth C."/>
            <person name="Jen D."/>
            <person name="Larson L."/>
            <person name="Mehta T."/>
            <person name="Neiman D."/>
            <person name="Pearson M."/>
            <person name="Roberts A."/>
            <person name="Saif S."/>
            <person name="Shea T."/>
            <person name="Shenoy N."/>
            <person name="Sisk P."/>
            <person name="Stolte C."/>
            <person name="Sykes S."/>
            <person name="Walk T."/>
            <person name="White J."/>
            <person name="Yandava C."/>
            <person name="Haas B."/>
            <person name="Nusbaum C."/>
            <person name="Birren B."/>
        </authorList>
    </citation>
    <scope>NUCLEOTIDE SEQUENCE [LARGE SCALE GENOMIC DNA]</scope>
    <source>
        <strain evidence="9">ATCC 64411 / 73-15</strain>
    </source>
</reference>
<dbReference type="OrthoDB" id="5585087at2759"/>
<reference evidence="7" key="3">
    <citation type="submission" date="2011-03" db="EMBL/GenBank/DDBJ databases">
        <title>Annotation of Magnaporthe poae ATCC 64411.</title>
        <authorList>
            <person name="Ma L.-J."/>
            <person name="Dead R."/>
            <person name="Young S.K."/>
            <person name="Zeng Q."/>
            <person name="Gargeya S."/>
            <person name="Fitzgerald M."/>
            <person name="Haas B."/>
            <person name="Abouelleil A."/>
            <person name="Alvarado L."/>
            <person name="Arachchi H.M."/>
            <person name="Berlin A."/>
            <person name="Brown A."/>
            <person name="Chapman S.B."/>
            <person name="Chen Z."/>
            <person name="Dunbar C."/>
            <person name="Freedman E."/>
            <person name="Gearin G."/>
            <person name="Gellesch M."/>
            <person name="Goldberg J."/>
            <person name="Griggs A."/>
            <person name="Gujja S."/>
            <person name="Heiman D."/>
            <person name="Howarth C."/>
            <person name="Larson L."/>
            <person name="Lui A."/>
            <person name="MacDonald P.J.P."/>
            <person name="Mehta T."/>
            <person name="Montmayeur A."/>
            <person name="Murphy C."/>
            <person name="Neiman D."/>
            <person name="Pearson M."/>
            <person name="Priest M."/>
            <person name="Roberts A."/>
            <person name="Saif S."/>
            <person name="Shea T."/>
            <person name="Shenoy N."/>
            <person name="Sisk P."/>
            <person name="Stolte C."/>
            <person name="Sykes S."/>
            <person name="Yandava C."/>
            <person name="Wortman J."/>
            <person name="Nusbaum C."/>
            <person name="Birren B."/>
        </authorList>
    </citation>
    <scope>NUCLEOTIDE SEQUENCE</scope>
    <source>
        <strain evidence="7">ATCC 64411</strain>
    </source>
</reference>
<dbReference type="GO" id="GO:0005666">
    <property type="term" value="C:RNA polymerase III complex"/>
    <property type="evidence" value="ECO:0007669"/>
    <property type="project" value="TreeGrafter"/>
</dbReference>
<dbReference type="InterPro" id="IPR006591">
    <property type="entry name" value="RNAP_P/RPABC4"/>
</dbReference>
<dbReference type="Pfam" id="PF03604">
    <property type="entry name" value="Zn_ribbon_RPAB4"/>
    <property type="match status" value="1"/>
</dbReference>
<keyword evidence="3" id="KW-0862">Zinc</keyword>
<feature type="compositionally biased region" description="Gly residues" evidence="6">
    <location>
        <begin position="16"/>
        <end position="29"/>
    </location>
</feature>
<gene>
    <name evidence="7" type="ORF">MAPG_00265</name>
</gene>
<evidence type="ECO:0000313" key="8">
    <source>
        <dbReference type="EnsemblFungi" id="MAPG_00265T0"/>
    </source>
</evidence>
<dbReference type="SUPFAM" id="SSF63393">
    <property type="entry name" value="RNA polymerase subunits"/>
    <property type="match status" value="1"/>
</dbReference>
<dbReference type="PANTHER" id="PTHR12056">
    <property type="entry name" value="DNA-DIRECTED RNA POLYMERASES I, II, AND III"/>
    <property type="match status" value="1"/>
</dbReference>
<dbReference type="GO" id="GO:0006351">
    <property type="term" value="P:DNA-templated transcription"/>
    <property type="evidence" value="ECO:0007669"/>
    <property type="project" value="InterPro"/>
</dbReference>
<dbReference type="OMA" id="TRRSTCF"/>
<accession>A0A0C4DKJ1</accession>
<dbReference type="InterPro" id="IPR029040">
    <property type="entry name" value="RPABC4/Spt4"/>
</dbReference>